<dbReference type="AlphaFoldDB" id="A0A382GTV8"/>
<reference evidence="1" key="1">
    <citation type="submission" date="2018-05" db="EMBL/GenBank/DDBJ databases">
        <authorList>
            <person name="Lanie J.A."/>
            <person name="Ng W.-L."/>
            <person name="Kazmierczak K.M."/>
            <person name="Andrzejewski T.M."/>
            <person name="Davidsen T.M."/>
            <person name="Wayne K.J."/>
            <person name="Tettelin H."/>
            <person name="Glass J.I."/>
            <person name="Rusch D."/>
            <person name="Podicherti R."/>
            <person name="Tsui H.-C.T."/>
            <person name="Winkler M.E."/>
        </authorList>
    </citation>
    <scope>NUCLEOTIDE SEQUENCE</scope>
</reference>
<proteinExistence type="predicted"/>
<organism evidence="1">
    <name type="scientific">marine metagenome</name>
    <dbReference type="NCBI Taxonomy" id="408172"/>
    <lineage>
        <taxon>unclassified sequences</taxon>
        <taxon>metagenomes</taxon>
        <taxon>ecological metagenomes</taxon>
    </lineage>
</organism>
<gene>
    <name evidence="1" type="ORF">METZ01_LOCUS230475</name>
</gene>
<accession>A0A382GTV8</accession>
<dbReference type="EMBL" id="UINC01056965">
    <property type="protein sequence ID" value="SVB77621.1"/>
    <property type="molecule type" value="Genomic_DNA"/>
</dbReference>
<sequence length="39" mass="4823">MILIAHWVDRKIVKKIEDYEDRMVEKGIYSRHYTKKSKN</sequence>
<protein>
    <submittedName>
        <fullName evidence="1">Uncharacterized protein</fullName>
    </submittedName>
</protein>
<name>A0A382GTV8_9ZZZZ</name>
<evidence type="ECO:0000313" key="1">
    <source>
        <dbReference type="EMBL" id="SVB77621.1"/>
    </source>
</evidence>